<dbReference type="RefSeq" id="XP_021816492.1">
    <property type="nucleotide sequence ID" value="XM_021960800.1"/>
</dbReference>
<evidence type="ECO:0000313" key="2">
    <source>
        <dbReference type="RefSeq" id="XP_021816488.1"/>
    </source>
</evidence>
<sequence>MMRVVNRLLSASKWSKRIDISPNFAAAPFRVGQNRVYLHDQERFCPGSYGGLFATPYVIFKRKEGDTLPRHVYHGTYCGLPVAVHYMKNSDARVQKWLGFQDICNSGFVLSVRALYHTSYGLTIVFTEPVESSLSSWVAMMKRDQMPFTDPSGYIIPFLSSVYRDVLTSMIHIRDYIGLMHGDVTLDNIWLRKGTAVLGCPNVSCGVTDTEMLEDVFDTIHDVFLPKELDFFCRILNNDVTVMLSLWLHSPFLKTHTEKMRARFLFVRLFFDSSNGVARENAINVYKSYWDSFFANEAEFEVMWHRQLRAQNPITTKRLNLVTNEEIKYAVRFIIPKWMVDGHPIHFLITVRNCAEHGTHLESEEFFDLHVSAVWPEHLSMLSHLVSLRHLELFLSSFTAFTLKGCYSCISATSVLHVLLTLGRGVHVQQSPGV</sequence>
<evidence type="ECO:0000313" key="9">
    <source>
        <dbReference type="RefSeq" id="XP_021816496.1"/>
    </source>
</evidence>
<dbReference type="RefSeq" id="XP_021816490.1">
    <property type="nucleotide sequence ID" value="XM_021960798.1"/>
</dbReference>
<dbReference type="RefSeq" id="XP_021816498.1">
    <property type="nucleotide sequence ID" value="XM_021960806.1"/>
</dbReference>
<evidence type="ECO:0000313" key="5">
    <source>
        <dbReference type="RefSeq" id="XP_021816491.1"/>
    </source>
</evidence>
<name>A0A6P5SQG7_PRUAV</name>
<dbReference type="RefSeq" id="XP_021816489.1">
    <property type="nucleotide sequence ID" value="XM_021960797.1"/>
</dbReference>
<dbReference type="RefSeq" id="XP_021816496.1">
    <property type="nucleotide sequence ID" value="XM_021960804.1"/>
</dbReference>
<protein>
    <submittedName>
        <fullName evidence="2 3">Uncharacterized protein LOC110758864 isoform X1</fullName>
    </submittedName>
</protein>
<accession>A0A6P5SQG7</accession>
<evidence type="ECO:0000313" key="4">
    <source>
        <dbReference type="RefSeq" id="XP_021816490.1"/>
    </source>
</evidence>
<evidence type="ECO:0000313" key="6">
    <source>
        <dbReference type="RefSeq" id="XP_021816492.1"/>
    </source>
</evidence>
<evidence type="ECO:0000313" key="11">
    <source>
        <dbReference type="RefSeq" id="XP_021816498.1"/>
    </source>
</evidence>
<proteinExistence type="predicted"/>
<dbReference type="Proteomes" id="UP000515124">
    <property type="component" value="Unplaced"/>
</dbReference>
<keyword evidence="1" id="KW-1185">Reference proteome</keyword>
<dbReference type="RefSeq" id="XP_021816495.1">
    <property type="nucleotide sequence ID" value="XM_021960803.1"/>
</dbReference>
<dbReference type="GeneID" id="110758864"/>
<dbReference type="AlphaFoldDB" id="A0A6P5SQG7"/>
<dbReference type="RefSeq" id="XP_021816491.1">
    <property type="nucleotide sequence ID" value="XM_021960799.1"/>
</dbReference>
<dbReference type="RefSeq" id="XP_021816488.1">
    <property type="nucleotide sequence ID" value="XM_021960796.1"/>
</dbReference>
<dbReference type="RefSeq" id="XP_021816494.1">
    <property type="nucleotide sequence ID" value="XM_021960802.1"/>
</dbReference>
<reference evidence="2 3" key="1">
    <citation type="submission" date="2025-04" db="UniProtKB">
        <authorList>
            <consortium name="RefSeq"/>
        </authorList>
    </citation>
    <scope>IDENTIFICATION</scope>
</reference>
<evidence type="ECO:0000313" key="7">
    <source>
        <dbReference type="RefSeq" id="XP_021816494.1"/>
    </source>
</evidence>
<organism evidence="1 10">
    <name type="scientific">Prunus avium</name>
    <name type="common">Cherry</name>
    <name type="synonym">Cerasus avium</name>
    <dbReference type="NCBI Taxonomy" id="42229"/>
    <lineage>
        <taxon>Eukaryota</taxon>
        <taxon>Viridiplantae</taxon>
        <taxon>Streptophyta</taxon>
        <taxon>Embryophyta</taxon>
        <taxon>Tracheophyta</taxon>
        <taxon>Spermatophyta</taxon>
        <taxon>Magnoliopsida</taxon>
        <taxon>eudicotyledons</taxon>
        <taxon>Gunneridae</taxon>
        <taxon>Pentapetalae</taxon>
        <taxon>rosids</taxon>
        <taxon>fabids</taxon>
        <taxon>Rosales</taxon>
        <taxon>Rosaceae</taxon>
        <taxon>Amygdaloideae</taxon>
        <taxon>Amygdaleae</taxon>
        <taxon>Prunus</taxon>
    </lineage>
</organism>
<dbReference type="RefSeq" id="XP_021816497.1">
    <property type="nucleotide sequence ID" value="XM_021960805.1"/>
</dbReference>
<evidence type="ECO:0000313" key="1">
    <source>
        <dbReference type="Proteomes" id="UP000515124"/>
    </source>
</evidence>
<gene>
    <name evidence="2 3 4 5 6 7 8 9 10 11" type="primary">LOC110758864</name>
</gene>
<evidence type="ECO:0000313" key="3">
    <source>
        <dbReference type="RefSeq" id="XP_021816489.1"/>
    </source>
</evidence>
<evidence type="ECO:0000313" key="10">
    <source>
        <dbReference type="RefSeq" id="XP_021816497.1"/>
    </source>
</evidence>
<dbReference type="KEGG" id="pavi:110758864"/>
<evidence type="ECO:0000313" key="8">
    <source>
        <dbReference type="RefSeq" id="XP_021816495.1"/>
    </source>
</evidence>